<organism evidence="1 2">
    <name type="scientific">Caerostris extrusa</name>
    <name type="common">Bark spider</name>
    <name type="synonym">Caerostris bankana</name>
    <dbReference type="NCBI Taxonomy" id="172846"/>
    <lineage>
        <taxon>Eukaryota</taxon>
        <taxon>Metazoa</taxon>
        <taxon>Ecdysozoa</taxon>
        <taxon>Arthropoda</taxon>
        <taxon>Chelicerata</taxon>
        <taxon>Arachnida</taxon>
        <taxon>Araneae</taxon>
        <taxon>Araneomorphae</taxon>
        <taxon>Entelegynae</taxon>
        <taxon>Araneoidea</taxon>
        <taxon>Araneidae</taxon>
        <taxon>Caerostris</taxon>
    </lineage>
</organism>
<gene>
    <name evidence="1" type="ORF">CEXT_687691</name>
</gene>
<name>A0AAV4N1F1_CAEEX</name>
<dbReference type="EMBL" id="BPLR01020301">
    <property type="protein sequence ID" value="GIX77144.1"/>
    <property type="molecule type" value="Genomic_DNA"/>
</dbReference>
<comment type="caution">
    <text evidence="1">The sequence shown here is derived from an EMBL/GenBank/DDBJ whole genome shotgun (WGS) entry which is preliminary data.</text>
</comment>
<evidence type="ECO:0000313" key="2">
    <source>
        <dbReference type="Proteomes" id="UP001054945"/>
    </source>
</evidence>
<dbReference type="AlphaFoldDB" id="A0AAV4N1F1"/>
<dbReference type="Proteomes" id="UP001054945">
    <property type="component" value="Unassembled WGS sequence"/>
</dbReference>
<protein>
    <submittedName>
        <fullName evidence="1">Uncharacterized protein</fullName>
    </submittedName>
</protein>
<reference evidence="1 2" key="1">
    <citation type="submission" date="2021-06" db="EMBL/GenBank/DDBJ databases">
        <title>Caerostris extrusa draft genome.</title>
        <authorList>
            <person name="Kono N."/>
            <person name="Arakawa K."/>
        </authorList>
    </citation>
    <scope>NUCLEOTIDE SEQUENCE [LARGE SCALE GENOMIC DNA]</scope>
</reference>
<accession>A0AAV4N1F1</accession>
<evidence type="ECO:0000313" key="1">
    <source>
        <dbReference type="EMBL" id="GIX77144.1"/>
    </source>
</evidence>
<sequence>MWIKATSSHYKSSTSIASKLFIFENQIYINILQSGYTNCIKAILYTTSKYDGINYKTTEPTAPKIFRMAQIWGSKLDPLIAKLSYTNSIKNSLHKRIKPTPTSYKGTILTTSKLFHIRQVKKYDDTSEIRRNLIRSLLTLKVCSHRERERRDEQAIFAKSNLLAEMKSKLSPPLSPYTQIPERVMKRPFSYARNESLWWGDQPVKRFARTKWEQ</sequence>
<proteinExistence type="predicted"/>
<keyword evidence="2" id="KW-1185">Reference proteome</keyword>